<dbReference type="SUPFAM" id="SSF49447">
    <property type="entry name" value="Second domain of Mu2 adaptin subunit (ap50) of ap2 adaptor"/>
    <property type="match status" value="1"/>
</dbReference>
<dbReference type="PIRSF" id="PIRSF005992">
    <property type="entry name" value="Clathrin_mu"/>
    <property type="match status" value="1"/>
</dbReference>
<dbReference type="GO" id="GO:0005770">
    <property type="term" value="C:late endosome"/>
    <property type="evidence" value="ECO:0007669"/>
    <property type="project" value="TreeGrafter"/>
</dbReference>
<evidence type="ECO:0000313" key="11">
    <source>
        <dbReference type="EMBL" id="CAI9724311.1"/>
    </source>
</evidence>
<keyword evidence="6" id="KW-0472">Membrane</keyword>
<keyword evidence="12" id="KW-1185">Reference proteome</keyword>
<dbReference type="PANTHER" id="PTHR16082:SF2">
    <property type="entry name" value="AP-5 COMPLEX SUBUNIT MU-1"/>
    <property type="match status" value="1"/>
</dbReference>
<dbReference type="GO" id="GO:0005764">
    <property type="term" value="C:lysosome"/>
    <property type="evidence" value="ECO:0007669"/>
    <property type="project" value="TreeGrafter"/>
</dbReference>
<dbReference type="PROSITE" id="PS51072">
    <property type="entry name" value="MHD"/>
    <property type="match status" value="1"/>
</dbReference>
<dbReference type="GO" id="GO:0005829">
    <property type="term" value="C:cytosol"/>
    <property type="evidence" value="ECO:0007669"/>
    <property type="project" value="TreeGrafter"/>
</dbReference>
<reference evidence="11" key="1">
    <citation type="submission" date="2023-08" db="EMBL/GenBank/DDBJ databases">
        <authorList>
            <person name="Alioto T."/>
            <person name="Alioto T."/>
            <person name="Gomez Garrido J."/>
        </authorList>
    </citation>
    <scope>NUCLEOTIDE SEQUENCE</scope>
</reference>
<dbReference type="GO" id="GO:0006886">
    <property type="term" value="P:intracellular protein transport"/>
    <property type="evidence" value="ECO:0007669"/>
    <property type="project" value="UniProtKB-UniRule"/>
</dbReference>
<dbReference type="GO" id="GO:0016197">
    <property type="term" value="P:endosomal transport"/>
    <property type="evidence" value="ECO:0007669"/>
    <property type="project" value="TreeGrafter"/>
</dbReference>
<evidence type="ECO:0000256" key="1">
    <source>
        <dbReference type="ARBA" id="ARBA00005324"/>
    </source>
</evidence>
<evidence type="ECO:0000256" key="9">
    <source>
        <dbReference type="PIRNR" id="PIRNR005992"/>
    </source>
</evidence>
<comment type="similarity">
    <text evidence="1 9">Belongs to the adaptor complexes medium subunit family.</text>
</comment>
<evidence type="ECO:0000259" key="10">
    <source>
        <dbReference type="PROSITE" id="PS51072"/>
    </source>
</evidence>
<protein>
    <recommendedName>
        <fullName evidence="3">AP-5 complex subunit mu-1</fullName>
    </recommendedName>
    <alternativeName>
        <fullName evidence="8">Adaptor-related protein complex 5 subunit mu-1</fullName>
    </alternativeName>
</protein>
<sequence length="510" mass="57870">MKIRSLWVYYMGSSGTSQNLIFSRRFPTVEKWTVLTEKDQYVPIPQNTEFTKNLFNCIRTNSKLNKNSEQKCSNQDKSPFYSVNTAGGKLFPVIVLNKDQFLFCCLPFVDSASHSKPFLIEIPGVTLCHGLLSALSDIVHTSHLNNENSLFNDISTFLIETVPLGKIRDVNLTSINAKIANKSIFAAGNQKQPAWRPNTHKGRNQIYICVSENVRAAICGTNQKGNDWEVYGRVTCKCDLDGIVPEVTLNIIQMPTNERFCLDNFTVHPCVQSADVDDALSDNQELDARSTSRRIRFIPPQEQFTLCNYSVSAPKDMPITGYYDMQVEPGGKVIIEVRLTLNPKIKNSFDICELQIPIYNRGLVQSYEVNASQGSVQLVDKRKLVWNIGQKFPSKNLEVFLTSTLLLNKQLPTNPDMYEDPFCIDLNSYVLLTFRINDFTQSGCHVDSKSVQVKGKLKCKLNTVHEYVSSHYKFWNIHGYEMESYTAKMVYQEEAGIISSFEFGSLPDRI</sequence>
<dbReference type="CDD" id="cd09256">
    <property type="entry name" value="AP_MuD_MHD"/>
    <property type="match status" value="1"/>
</dbReference>
<dbReference type="Gene3D" id="2.60.40.1170">
    <property type="entry name" value="Mu homology domain, subdomain B"/>
    <property type="match status" value="2"/>
</dbReference>
<gene>
    <name evidence="11" type="ORF">OCTVUL_1B017338</name>
</gene>
<evidence type="ECO:0000256" key="4">
    <source>
        <dbReference type="ARBA" id="ARBA00022448"/>
    </source>
</evidence>
<keyword evidence="4 9" id="KW-0813">Transport</keyword>
<evidence type="ECO:0000256" key="2">
    <source>
        <dbReference type="ARBA" id="ARBA00011174"/>
    </source>
</evidence>
<dbReference type="AlphaFoldDB" id="A0AA36F3H0"/>
<dbReference type="InterPro" id="IPR028565">
    <property type="entry name" value="MHD"/>
</dbReference>
<feature type="domain" description="MHD" evidence="10">
    <location>
        <begin position="203"/>
        <end position="478"/>
    </location>
</feature>
<evidence type="ECO:0000256" key="7">
    <source>
        <dbReference type="ARBA" id="ARBA00029433"/>
    </source>
</evidence>
<evidence type="ECO:0000256" key="5">
    <source>
        <dbReference type="ARBA" id="ARBA00022927"/>
    </source>
</evidence>
<organism evidence="11 12">
    <name type="scientific">Octopus vulgaris</name>
    <name type="common">Common octopus</name>
    <dbReference type="NCBI Taxonomy" id="6645"/>
    <lineage>
        <taxon>Eukaryota</taxon>
        <taxon>Metazoa</taxon>
        <taxon>Spiralia</taxon>
        <taxon>Lophotrochozoa</taxon>
        <taxon>Mollusca</taxon>
        <taxon>Cephalopoda</taxon>
        <taxon>Coleoidea</taxon>
        <taxon>Octopodiformes</taxon>
        <taxon>Octopoda</taxon>
        <taxon>Incirrata</taxon>
        <taxon>Octopodidae</taxon>
        <taxon>Octopus</taxon>
    </lineage>
</organism>
<dbReference type="Pfam" id="PF00928">
    <property type="entry name" value="Adap_comp_sub"/>
    <property type="match status" value="1"/>
</dbReference>
<dbReference type="InterPro" id="IPR036168">
    <property type="entry name" value="AP2_Mu_C_sf"/>
</dbReference>
<name>A0AA36F3H0_OCTVU</name>
<evidence type="ECO:0000256" key="3">
    <source>
        <dbReference type="ARBA" id="ARBA00021851"/>
    </source>
</evidence>
<dbReference type="EMBL" id="OX597819">
    <property type="protein sequence ID" value="CAI9724311.1"/>
    <property type="molecule type" value="Genomic_DNA"/>
</dbReference>
<evidence type="ECO:0000313" key="12">
    <source>
        <dbReference type="Proteomes" id="UP001162480"/>
    </source>
</evidence>
<comment type="subunit">
    <text evidence="2">Probably part of the adaptor protein complex 5 (AP-5) a tetramer composed of AP5B1, AP5M1, AP5S1 and AP5Z1.</text>
</comment>
<dbReference type="PANTHER" id="PTHR16082">
    <property type="entry name" value="AP-5 COMPLEX SUBUNIT MU-1"/>
    <property type="match status" value="1"/>
</dbReference>
<comment type="subcellular location">
    <subcellularLocation>
        <location evidence="7">Endomembrane system</location>
        <topology evidence="7">Peripheral membrane protein</topology>
        <orientation evidence="7">Cytoplasmic side</orientation>
    </subcellularLocation>
</comment>
<dbReference type="Proteomes" id="UP001162480">
    <property type="component" value="Chromosome 6"/>
</dbReference>
<dbReference type="GO" id="GO:0030131">
    <property type="term" value="C:clathrin adaptor complex"/>
    <property type="evidence" value="ECO:0007669"/>
    <property type="project" value="UniProtKB-UniRule"/>
</dbReference>
<keyword evidence="5 9" id="KW-0653">Protein transport</keyword>
<accession>A0AA36F3H0</accession>
<evidence type="ECO:0000256" key="8">
    <source>
        <dbReference type="ARBA" id="ARBA00030827"/>
    </source>
</evidence>
<evidence type="ECO:0000256" key="6">
    <source>
        <dbReference type="ARBA" id="ARBA00023136"/>
    </source>
</evidence>
<proteinExistence type="inferred from homology"/>
<dbReference type="InterPro" id="IPR039591">
    <property type="entry name" value="AP5M1"/>
</dbReference>
<dbReference type="InterPro" id="IPR001392">
    <property type="entry name" value="Clathrin_mu"/>
</dbReference>